<dbReference type="GO" id="GO:0071555">
    <property type="term" value="P:cell wall organization"/>
    <property type="evidence" value="ECO:0007669"/>
    <property type="project" value="UniProtKB-KW"/>
</dbReference>
<keyword evidence="6" id="KW-0964">Secreted</keyword>
<dbReference type="PANTHER" id="PTHR21562:SF93">
    <property type="entry name" value="PECTIN ACETYLESTERASE 8"/>
    <property type="match status" value="1"/>
</dbReference>
<keyword evidence="6" id="KW-0378">Hydrolase</keyword>
<dbReference type="KEGG" id="dzi:111290721"/>
<evidence type="ECO:0000256" key="5">
    <source>
        <dbReference type="ARBA" id="ARBA00023316"/>
    </source>
</evidence>
<evidence type="ECO:0000256" key="2">
    <source>
        <dbReference type="ARBA" id="ARBA00004191"/>
    </source>
</evidence>
<proteinExistence type="inferred from homology"/>
<dbReference type="OrthoDB" id="2015280at2759"/>
<accession>A0A6P5YBK5</accession>
<keyword evidence="5 6" id="KW-0961">Cell wall biogenesis/degradation</keyword>
<keyword evidence="4 6" id="KW-0134">Cell wall</keyword>
<organism evidence="7 8">
    <name type="scientific">Durio zibethinus</name>
    <name type="common">Durian</name>
    <dbReference type="NCBI Taxonomy" id="66656"/>
    <lineage>
        <taxon>Eukaryota</taxon>
        <taxon>Viridiplantae</taxon>
        <taxon>Streptophyta</taxon>
        <taxon>Embryophyta</taxon>
        <taxon>Tracheophyta</taxon>
        <taxon>Spermatophyta</taxon>
        <taxon>Magnoliopsida</taxon>
        <taxon>eudicotyledons</taxon>
        <taxon>Gunneridae</taxon>
        <taxon>Pentapetalae</taxon>
        <taxon>rosids</taxon>
        <taxon>malvids</taxon>
        <taxon>Malvales</taxon>
        <taxon>Malvaceae</taxon>
        <taxon>Helicteroideae</taxon>
        <taxon>Durio</taxon>
    </lineage>
</organism>
<evidence type="ECO:0000313" key="8">
    <source>
        <dbReference type="RefSeq" id="XP_022737899.1"/>
    </source>
</evidence>
<evidence type="ECO:0000313" key="7">
    <source>
        <dbReference type="Proteomes" id="UP000515121"/>
    </source>
</evidence>
<gene>
    <name evidence="8" type="primary">LOC111290721</name>
</gene>
<comment type="similarity">
    <text evidence="3 6">Belongs to the pectinacetylesterase family.</text>
</comment>
<dbReference type="InterPro" id="IPR004963">
    <property type="entry name" value="PAE/NOTUM"/>
</dbReference>
<dbReference type="Proteomes" id="UP000515121">
    <property type="component" value="Unplaced"/>
</dbReference>
<dbReference type="Pfam" id="PF03283">
    <property type="entry name" value="PAE"/>
    <property type="match status" value="1"/>
</dbReference>
<dbReference type="GO" id="GO:0009505">
    <property type="term" value="C:plant-type cell wall"/>
    <property type="evidence" value="ECO:0007669"/>
    <property type="project" value="TreeGrafter"/>
</dbReference>
<sequence>MMVEPAGTRPLIRLVHCTPYVSMTMIHVMSCHVMGRFTLTPLMMKLFPTPPRMVDTRSWQWLYLLVSGLLLFKTQGGYIQITYVQSAVAKGAVCLDGSPPAYHWDRGFGTGINSWLIQLEGGGWCNNVTSCLVRKNTHLGSSKRMVKQIPFSGVLNNKHQFNPDFYNWNRVKVRYCDGSSFTGDVAAVNPVTNLHFRGARVWLAVMEDLLGKGMRSAENAVLSGCSAGGLASILHCDSFQALLTMGTKVKCLSDAGYFINAKDVSGGHYIESFFNQLVATHGSAKNLLPSCTSRMRPALCFFPQYMAQQIQTPLFIINAAYDSWQIRNTLAPVIADPSGYWESCKLDIKNCLPSQIKTMQNFRLQFLVALLRLGKSASRGMFIDSCYAHCQTEMQELWQMSDSPLLNKTTIAKAVGDWFYDRNSFQKIDCPYPCNPTCHNRVYDPQAHLNYPEL</sequence>
<dbReference type="GO" id="GO:0052793">
    <property type="term" value="F:pectin acetylesterase activity"/>
    <property type="evidence" value="ECO:0007669"/>
    <property type="project" value="TreeGrafter"/>
</dbReference>
<evidence type="ECO:0000256" key="4">
    <source>
        <dbReference type="ARBA" id="ARBA00022512"/>
    </source>
</evidence>
<evidence type="ECO:0000256" key="3">
    <source>
        <dbReference type="ARBA" id="ARBA00005784"/>
    </source>
</evidence>
<protein>
    <recommendedName>
        <fullName evidence="6">Pectin acetylesterase</fullName>
        <ecNumber evidence="6">3.1.1.-</ecNumber>
    </recommendedName>
</protein>
<dbReference type="RefSeq" id="XP_022737899.1">
    <property type="nucleotide sequence ID" value="XM_022882164.1"/>
</dbReference>
<name>A0A6P5YBK5_DURZI</name>
<keyword evidence="7" id="KW-1185">Reference proteome</keyword>
<evidence type="ECO:0000256" key="6">
    <source>
        <dbReference type="RuleBase" id="RU363114"/>
    </source>
</evidence>
<comment type="subcellular location">
    <subcellularLocation>
        <location evidence="2 6">Secreted</location>
        <location evidence="2 6">Cell wall</location>
    </subcellularLocation>
</comment>
<dbReference type="EC" id="3.1.1.-" evidence="6"/>
<comment type="function">
    <text evidence="1 6">Hydrolyzes acetyl esters in homogalacturonan regions of pectin. In type I primary cell wall, galacturonic acid residues of pectin can be acetylated at the O-2 and O-3 positions. Decreasing the degree of acetylation of pectin gels in vitro alters their physical properties.</text>
</comment>
<dbReference type="PANTHER" id="PTHR21562">
    <property type="entry name" value="NOTUM-RELATED"/>
    <property type="match status" value="1"/>
</dbReference>
<evidence type="ECO:0000256" key="1">
    <source>
        <dbReference type="ARBA" id="ARBA00003534"/>
    </source>
</evidence>
<dbReference type="GeneID" id="111290721"/>
<dbReference type="AlphaFoldDB" id="A0A6P5YBK5"/>
<reference evidence="8" key="1">
    <citation type="submission" date="2025-08" db="UniProtKB">
        <authorList>
            <consortium name="RefSeq"/>
        </authorList>
    </citation>
    <scope>IDENTIFICATION</scope>
    <source>
        <tissue evidence="8">Fruit stalk</tissue>
    </source>
</reference>